<evidence type="ECO:0000256" key="3">
    <source>
        <dbReference type="ARBA" id="ARBA00022679"/>
    </source>
</evidence>
<dbReference type="Pfam" id="PF08214">
    <property type="entry name" value="HAT_KAT11"/>
    <property type="match status" value="1"/>
</dbReference>
<feature type="region of interest" description="Disordered" evidence="15">
    <location>
        <begin position="285"/>
        <end position="307"/>
    </location>
</feature>
<accession>A0A0C3XS52</accession>
<evidence type="ECO:0000256" key="1">
    <source>
        <dbReference type="ARBA" id="ARBA00004123"/>
    </source>
</evidence>
<keyword evidence="12" id="KW-0012">Acyltransferase</keyword>
<dbReference type="InterPro" id="IPR035898">
    <property type="entry name" value="TAZ_dom_sf"/>
</dbReference>
<dbReference type="GO" id="GO:0031490">
    <property type="term" value="F:chromatin DNA binding"/>
    <property type="evidence" value="ECO:0000318"/>
    <property type="project" value="GO_Central"/>
</dbReference>
<reference evidence="20" key="3">
    <citation type="submission" date="2015-04" db="UniProtKB">
        <authorList>
            <consortium name="EnsemblPlants"/>
        </authorList>
    </citation>
    <scope>IDENTIFICATION</scope>
    <source>
        <strain evidence="20">cv. Jemalong A17</strain>
    </source>
</reference>
<dbReference type="GO" id="GO:0045944">
    <property type="term" value="P:positive regulation of transcription by RNA polymerase II"/>
    <property type="evidence" value="ECO:0000318"/>
    <property type="project" value="GO_Central"/>
</dbReference>
<keyword evidence="3" id="KW-0808">Transferase</keyword>
<organism evidence="19 21">
    <name type="scientific">Medicago truncatula</name>
    <name type="common">Barrel medic</name>
    <name type="synonym">Medicago tribuloides</name>
    <dbReference type="NCBI Taxonomy" id="3880"/>
    <lineage>
        <taxon>Eukaryota</taxon>
        <taxon>Viridiplantae</taxon>
        <taxon>Streptophyta</taxon>
        <taxon>Embryophyta</taxon>
        <taxon>Tracheophyta</taxon>
        <taxon>Spermatophyta</taxon>
        <taxon>Magnoliopsida</taxon>
        <taxon>eudicotyledons</taxon>
        <taxon>Gunneridae</taxon>
        <taxon>Pentapetalae</taxon>
        <taxon>rosids</taxon>
        <taxon>fabids</taxon>
        <taxon>Fabales</taxon>
        <taxon>Fabaceae</taxon>
        <taxon>Papilionoideae</taxon>
        <taxon>50 kb inversion clade</taxon>
        <taxon>NPAAA clade</taxon>
        <taxon>Hologalegina</taxon>
        <taxon>IRL clade</taxon>
        <taxon>Trifolieae</taxon>
        <taxon>Medicago</taxon>
    </lineage>
</organism>
<keyword evidence="9" id="KW-0010">Activator</keyword>
<keyword evidence="5 14" id="KW-0863">Zinc-finger</keyword>
<evidence type="ECO:0000256" key="14">
    <source>
        <dbReference type="PROSITE-ProRule" id="PRU00228"/>
    </source>
</evidence>
<evidence type="ECO:0000256" key="8">
    <source>
        <dbReference type="ARBA" id="ARBA00023015"/>
    </source>
</evidence>
<dbReference type="PROSITE" id="PS50135">
    <property type="entry name" value="ZF_ZZ_2"/>
    <property type="match status" value="1"/>
</dbReference>
<evidence type="ECO:0000256" key="11">
    <source>
        <dbReference type="ARBA" id="ARBA00023242"/>
    </source>
</evidence>
<comment type="subcellular location">
    <subcellularLocation>
        <location evidence="1">Nucleus</location>
    </subcellularLocation>
</comment>
<gene>
    <name evidence="19" type="ordered locus">MTR_5g085310</name>
</gene>
<proteinExistence type="predicted"/>
<dbReference type="HOGENOM" id="CLU_003531_0_0_1"/>
<dbReference type="SUPFAM" id="SSF57933">
    <property type="entry name" value="TAZ domain"/>
    <property type="match status" value="1"/>
</dbReference>
<dbReference type="SMART" id="SM00551">
    <property type="entry name" value="ZnF_TAZ"/>
    <property type="match status" value="1"/>
</dbReference>
<evidence type="ECO:0000256" key="4">
    <source>
        <dbReference type="ARBA" id="ARBA00022723"/>
    </source>
</evidence>
<dbReference type="InterPro" id="IPR013178">
    <property type="entry name" value="Histone_AcTrfase_Rtt109/CBP"/>
</dbReference>
<feature type="domain" description="ZZ-type" evidence="17">
    <location>
        <begin position="794"/>
        <end position="850"/>
    </location>
</feature>
<feature type="domain" description="CBP/p300-type HAT" evidence="18">
    <location>
        <begin position="482"/>
        <end position="905"/>
    </location>
</feature>
<dbReference type="AlphaFoldDB" id="G7KH97"/>
<feature type="domain" description="TAZ-type" evidence="16">
    <location>
        <begin position="927"/>
        <end position="1012"/>
    </location>
</feature>
<dbReference type="SUPFAM" id="SSF57850">
    <property type="entry name" value="RING/U-box"/>
    <property type="match status" value="1"/>
</dbReference>
<evidence type="ECO:0000259" key="18">
    <source>
        <dbReference type="PROSITE" id="PS51727"/>
    </source>
</evidence>
<evidence type="ECO:0000256" key="7">
    <source>
        <dbReference type="ARBA" id="ARBA00022853"/>
    </source>
</evidence>
<dbReference type="GO" id="GO:0008270">
    <property type="term" value="F:zinc ion binding"/>
    <property type="evidence" value="ECO:0007669"/>
    <property type="project" value="UniProtKB-KW"/>
</dbReference>
<evidence type="ECO:0000256" key="10">
    <source>
        <dbReference type="ARBA" id="ARBA00023163"/>
    </source>
</evidence>
<feature type="compositionally biased region" description="Basic and acidic residues" evidence="15">
    <location>
        <begin position="287"/>
        <end position="303"/>
    </location>
</feature>
<sequence length="1025" mass="117942">MLVKGCHLAGNTSSVVSNISRKRCFEELSNQLGFSTDWRYHPEMVFNRCSIRRKIVEIIQNEIFAPMLEISLLTNAASKEEYMNLETLHERVQALLGVPKSTFTFSQSASVNTSEFSTHDGNTEEFDDNFPDVWSCIDFGEHQPQKLDINHKRRKIMEYGVDVSLVNDASHDQPIHEMIPSKGLQASQISVGIDSMPTLEKDVIIIDADDDEEDIQGRTAFNQKGVNTNRELIIIDDDGEEEKDLGRHDIVDNISMEMDIGANSNMHAPIDVEDKQEGIGFNQEGTDAQKEVSEPKAEQEKQTKSTKRINDAVSLIDSFRWKQITEHVSSLRKESVQITSKAEARIDANTCQLCEKERLYFAPVPLFCLHCGNRIKRTYFCTKEDDFDAHGCICSTCYKTSKGGKIAFNGTSISKKNLEKRNNDEVLEEPWVECTKCERWQHQICALYNKKADLDCRAEYICLLCRLKEIENGRHVPSKAANYCAKDLTRTVLSDHLEKRLFERLLQERENWEKVEGNEKLDEVLAAENLSIREVLSVDKQLKVNKQFLDIIPEENYPTEFSYRSRVILLFQKIEGADVCIFGMYVQEFGSECSNPNQHCVYISYLDSVKYFRPERRTKSGEALRTVVYHEILIGYLDFCKKNGFSTCYIWSCAPSEKGDDYILYCHPEEQKTPKNDKLRRWYLSMLKKASEENIVVGLTNVYDRFFLPTEKWKSKVTASRLPYFDGDCWCGNAMVVANTLEKESRVNYEKLLKQVSNRTIKDMGHAKPSKDILVMQKVGQNILPTKENFLVAHLRSSCIHCHEVIVSGKRWFCTECKKFQECERCHSSEEHTSKNGEVHTLCQASVDDIPSDTKRNDIVLESELFENRDNFLIFCQKSQFQFDTLRRAKYSSMMILYHLHNPTVMMTQNEHQLSQNCSTPVCQSGNQESNEEMKVKLLNILKHASQCRATKSEPCSHPNCSQIKKLFSHASKCEIRVNGGCQHCKKIWFILTAHSRNCKDSECRIPRCSDLKKHVEQKSMHSES</sequence>
<reference evidence="19 21" key="2">
    <citation type="journal article" date="2014" name="BMC Genomics">
        <title>An improved genome release (version Mt4.0) for the model legume Medicago truncatula.</title>
        <authorList>
            <person name="Tang H."/>
            <person name="Krishnakumar V."/>
            <person name="Bidwell S."/>
            <person name="Rosen B."/>
            <person name="Chan A."/>
            <person name="Zhou S."/>
            <person name="Gentzbittel L."/>
            <person name="Childs K.L."/>
            <person name="Yandell M."/>
            <person name="Gundlach H."/>
            <person name="Mayer K.F."/>
            <person name="Schwartz D.C."/>
            <person name="Town C.D."/>
        </authorList>
    </citation>
    <scope>GENOME REANNOTATION</scope>
    <source>
        <strain evidence="20 21">cv. Jemalong A17</strain>
    </source>
</reference>
<evidence type="ECO:0000259" key="17">
    <source>
        <dbReference type="PROSITE" id="PS50135"/>
    </source>
</evidence>
<keyword evidence="7" id="KW-0156">Chromatin regulator</keyword>
<evidence type="ECO:0000313" key="19">
    <source>
        <dbReference type="EMBL" id="AES99840.2"/>
    </source>
</evidence>
<dbReference type="PANTHER" id="PTHR13808:SF53">
    <property type="entry name" value="HISTONE ACETYLTRANSFERASE HAC2"/>
    <property type="match status" value="1"/>
</dbReference>
<dbReference type="PROSITE" id="PS51727">
    <property type="entry name" value="CBP_P300_HAT"/>
    <property type="match status" value="1"/>
</dbReference>
<dbReference type="STRING" id="3880.G7KH97"/>
<evidence type="ECO:0000313" key="20">
    <source>
        <dbReference type="EnsemblPlants" id="AES99840"/>
    </source>
</evidence>
<dbReference type="eggNOG" id="KOG1778">
    <property type="taxonomic scope" value="Eukaryota"/>
</dbReference>
<dbReference type="GO" id="GO:0005667">
    <property type="term" value="C:transcription regulator complex"/>
    <property type="evidence" value="ECO:0000318"/>
    <property type="project" value="GO_Central"/>
</dbReference>
<evidence type="ECO:0000256" key="13">
    <source>
        <dbReference type="ARBA" id="ARBA00048017"/>
    </source>
</evidence>
<dbReference type="InterPro" id="IPR031162">
    <property type="entry name" value="CBP_P300_HAT"/>
</dbReference>
<dbReference type="InterPro" id="IPR000433">
    <property type="entry name" value="Znf_ZZ"/>
</dbReference>
<protein>
    <recommendedName>
        <fullName evidence="2">histone acetyltransferase</fullName>
        <ecNumber evidence="2">2.3.1.48</ecNumber>
    </recommendedName>
</protein>
<dbReference type="Pfam" id="PF02135">
    <property type="entry name" value="zf-TAZ"/>
    <property type="match status" value="1"/>
</dbReference>
<dbReference type="InterPro" id="IPR001965">
    <property type="entry name" value="Znf_PHD"/>
</dbReference>
<keyword evidence="11" id="KW-0539">Nucleus</keyword>
<dbReference type="InterPro" id="IPR043145">
    <property type="entry name" value="Znf_ZZ_sf"/>
</dbReference>
<dbReference type="SMART" id="SM01250">
    <property type="entry name" value="KAT11"/>
    <property type="match status" value="1"/>
</dbReference>
<evidence type="ECO:0000256" key="5">
    <source>
        <dbReference type="ARBA" id="ARBA00022771"/>
    </source>
</evidence>
<dbReference type="PROSITE" id="PS50134">
    <property type="entry name" value="ZF_TAZ"/>
    <property type="match status" value="1"/>
</dbReference>
<accession>G7KH97</accession>
<keyword evidence="4" id="KW-0479">Metal-binding</keyword>
<dbReference type="EnsemblPlants" id="AES99840">
    <property type="protein sequence ID" value="AES99840"/>
    <property type="gene ID" value="MTR_5g085310"/>
</dbReference>
<reference evidence="19 21" key="1">
    <citation type="journal article" date="2011" name="Nature">
        <title>The Medicago genome provides insight into the evolution of rhizobial symbioses.</title>
        <authorList>
            <person name="Young N.D."/>
            <person name="Debelle F."/>
            <person name="Oldroyd G.E."/>
            <person name="Geurts R."/>
            <person name="Cannon S.B."/>
            <person name="Udvardi M.K."/>
            <person name="Benedito V.A."/>
            <person name="Mayer K.F."/>
            <person name="Gouzy J."/>
            <person name="Schoof H."/>
            <person name="Van de Peer Y."/>
            <person name="Proost S."/>
            <person name="Cook D.R."/>
            <person name="Meyers B.C."/>
            <person name="Spannagl M."/>
            <person name="Cheung F."/>
            <person name="De Mita S."/>
            <person name="Krishnakumar V."/>
            <person name="Gundlach H."/>
            <person name="Zhou S."/>
            <person name="Mudge J."/>
            <person name="Bharti A.K."/>
            <person name="Murray J.D."/>
            <person name="Naoumkina M.A."/>
            <person name="Rosen B."/>
            <person name="Silverstein K.A."/>
            <person name="Tang H."/>
            <person name="Rombauts S."/>
            <person name="Zhao P.X."/>
            <person name="Zhou P."/>
            <person name="Barbe V."/>
            <person name="Bardou P."/>
            <person name="Bechner M."/>
            <person name="Bellec A."/>
            <person name="Berger A."/>
            <person name="Berges H."/>
            <person name="Bidwell S."/>
            <person name="Bisseling T."/>
            <person name="Choisne N."/>
            <person name="Couloux A."/>
            <person name="Denny R."/>
            <person name="Deshpande S."/>
            <person name="Dai X."/>
            <person name="Doyle J.J."/>
            <person name="Dudez A.M."/>
            <person name="Farmer A.D."/>
            <person name="Fouteau S."/>
            <person name="Franken C."/>
            <person name="Gibelin C."/>
            <person name="Gish J."/>
            <person name="Goldstein S."/>
            <person name="Gonzalez A.J."/>
            <person name="Green P.J."/>
            <person name="Hallab A."/>
            <person name="Hartog M."/>
            <person name="Hua A."/>
            <person name="Humphray S.J."/>
            <person name="Jeong D.H."/>
            <person name="Jing Y."/>
            <person name="Jocker A."/>
            <person name="Kenton S.M."/>
            <person name="Kim D.J."/>
            <person name="Klee K."/>
            <person name="Lai H."/>
            <person name="Lang C."/>
            <person name="Lin S."/>
            <person name="Macmil S.L."/>
            <person name="Magdelenat G."/>
            <person name="Matthews L."/>
            <person name="McCorrison J."/>
            <person name="Monaghan E.L."/>
            <person name="Mun J.H."/>
            <person name="Najar F.Z."/>
            <person name="Nicholson C."/>
            <person name="Noirot C."/>
            <person name="O'Bleness M."/>
            <person name="Paule C.R."/>
            <person name="Poulain J."/>
            <person name="Prion F."/>
            <person name="Qin B."/>
            <person name="Qu C."/>
            <person name="Retzel E.F."/>
            <person name="Riddle C."/>
            <person name="Sallet E."/>
            <person name="Samain S."/>
            <person name="Samson N."/>
            <person name="Sanders I."/>
            <person name="Saurat O."/>
            <person name="Scarpelli C."/>
            <person name="Schiex T."/>
            <person name="Segurens B."/>
            <person name="Severin A.J."/>
            <person name="Sherrier D.J."/>
            <person name="Shi R."/>
            <person name="Sims S."/>
            <person name="Singer S.R."/>
            <person name="Sinharoy S."/>
            <person name="Sterck L."/>
            <person name="Viollet A."/>
            <person name="Wang B.B."/>
            <person name="Wang K."/>
            <person name="Wang M."/>
            <person name="Wang X."/>
            <person name="Warfsmann J."/>
            <person name="Weissenbach J."/>
            <person name="White D.D."/>
            <person name="White J.D."/>
            <person name="Wiley G.B."/>
            <person name="Wincker P."/>
            <person name="Xing Y."/>
            <person name="Yang L."/>
            <person name="Yao Z."/>
            <person name="Ying F."/>
            <person name="Zhai J."/>
            <person name="Zhou L."/>
            <person name="Zuber A."/>
            <person name="Denarie J."/>
            <person name="Dixon R.A."/>
            <person name="May G.D."/>
            <person name="Schwartz D.C."/>
            <person name="Rogers J."/>
            <person name="Quetier F."/>
            <person name="Town C.D."/>
            <person name="Roe B.A."/>
        </authorList>
    </citation>
    <scope>NUCLEOTIDE SEQUENCE [LARGE SCALE GENOMIC DNA]</scope>
    <source>
        <strain evidence="19">A17</strain>
        <strain evidence="20 21">cv. Jemalong A17</strain>
    </source>
</reference>
<dbReference type="EC" id="2.3.1.48" evidence="2"/>
<dbReference type="InterPro" id="IPR011011">
    <property type="entry name" value="Znf_FYVE_PHD"/>
</dbReference>
<evidence type="ECO:0000256" key="15">
    <source>
        <dbReference type="SAM" id="MobiDB-lite"/>
    </source>
</evidence>
<evidence type="ECO:0000256" key="2">
    <source>
        <dbReference type="ARBA" id="ARBA00013184"/>
    </source>
</evidence>
<keyword evidence="8" id="KW-0805">Transcription regulation</keyword>
<dbReference type="GO" id="GO:0005634">
    <property type="term" value="C:nucleus"/>
    <property type="evidence" value="ECO:0007669"/>
    <property type="project" value="UniProtKB-SubCell"/>
</dbReference>
<dbReference type="Proteomes" id="UP000002051">
    <property type="component" value="Chromosome 5"/>
</dbReference>
<dbReference type="Gene3D" id="3.30.40.10">
    <property type="entry name" value="Zinc/RING finger domain, C3HC4 (zinc finger)"/>
    <property type="match status" value="1"/>
</dbReference>
<dbReference type="GO" id="GO:0004402">
    <property type="term" value="F:histone acetyltransferase activity"/>
    <property type="evidence" value="ECO:0000318"/>
    <property type="project" value="GO_Central"/>
</dbReference>
<name>G7KH97_MEDTR</name>
<keyword evidence="10" id="KW-0804">Transcription</keyword>
<comment type="catalytic activity">
    <reaction evidence="13">
        <text>L-lysyl-[protein] + acetyl-CoA = N(6)-acetyl-L-lysyl-[protein] + CoA + H(+)</text>
        <dbReference type="Rhea" id="RHEA:45948"/>
        <dbReference type="Rhea" id="RHEA-COMP:9752"/>
        <dbReference type="Rhea" id="RHEA-COMP:10731"/>
        <dbReference type="ChEBI" id="CHEBI:15378"/>
        <dbReference type="ChEBI" id="CHEBI:29969"/>
        <dbReference type="ChEBI" id="CHEBI:57287"/>
        <dbReference type="ChEBI" id="CHEBI:57288"/>
        <dbReference type="ChEBI" id="CHEBI:61930"/>
        <dbReference type="EC" id="2.3.1.48"/>
    </reaction>
</comment>
<evidence type="ECO:0000313" key="21">
    <source>
        <dbReference type="Proteomes" id="UP000002051"/>
    </source>
</evidence>
<keyword evidence="21" id="KW-1185">Reference proteome</keyword>
<evidence type="ECO:0000256" key="12">
    <source>
        <dbReference type="ARBA" id="ARBA00023315"/>
    </source>
</evidence>
<dbReference type="GO" id="GO:0000123">
    <property type="term" value="C:histone acetyltransferase complex"/>
    <property type="evidence" value="ECO:0000318"/>
    <property type="project" value="GO_Central"/>
</dbReference>
<dbReference type="EMBL" id="CM001221">
    <property type="protein sequence ID" value="AES99840.2"/>
    <property type="molecule type" value="Genomic_DNA"/>
</dbReference>
<dbReference type="PANTHER" id="PTHR13808">
    <property type="entry name" value="CBP/P300-RELATED"/>
    <property type="match status" value="1"/>
</dbReference>
<evidence type="ECO:0000256" key="6">
    <source>
        <dbReference type="ARBA" id="ARBA00022833"/>
    </source>
</evidence>
<dbReference type="Gene3D" id="1.20.1020.10">
    <property type="entry name" value="TAZ domain"/>
    <property type="match status" value="1"/>
</dbReference>
<dbReference type="CDD" id="cd15614">
    <property type="entry name" value="PHD_HAC_like"/>
    <property type="match status" value="1"/>
</dbReference>
<evidence type="ECO:0000256" key="9">
    <source>
        <dbReference type="ARBA" id="ARBA00023159"/>
    </source>
</evidence>
<dbReference type="SMART" id="SM00249">
    <property type="entry name" value="PHD"/>
    <property type="match status" value="1"/>
</dbReference>
<dbReference type="GO" id="GO:0003713">
    <property type="term" value="F:transcription coactivator activity"/>
    <property type="evidence" value="ECO:0000318"/>
    <property type="project" value="GO_Central"/>
</dbReference>
<dbReference type="Gene3D" id="3.30.60.90">
    <property type="match status" value="1"/>
</dbReference>
<evidence type="ECO:0000259" key="16">
    <source>
        <dbReference type="PROSITE" id="PS50134"/>
    </source>
</evidence>
<keyword evidence="6" id="KW-0862">Zinc</keyword>
<dbReference type="InterPro" id="IPR013083">
    <property type="entry name" value="Znf_RING/FYVE/PHD"/>
</dbReference>
<dbReference type="InterPro" id="IPR000197">
    <property type="entry name" value="Znf_TAZ"/>
</dbReference>
<dbReference type="SUPFAM" id="SSF57903">
    <property type="entry name" value="FYVE/PHD zinc finger"/>
    <property type="match status" value="1"/>
</dbReference>